<keyword evidence="3" id="KW-1185">Reference proteome</keyword>
<proteinExistence type="predicted"/>
<gene>
    <name evidence="2" type="ORF">BO87DRAFT_53444</name>
</gene>
<evidence type="ECO:0000313" key="3">
    <source>
        <dbReference type="Proteomes" id="UP000247647"/>
    </source>
</evidence>
<organism evidence="2 3">
    <name type="scientific">Aspergillus neoniger (strain CBS 115656)</name>
    <dbReference type="NCBI Taxonomy" id="1448310"/>
    <lineage>
        <taxon>Eukaryota</taxon>
        <taxon>Fungi</taxon>
        <taxon>Dikarya</taxon>
        <taxon>Ascomycota</taxon>
        <taxon>Pezizomycotina</taxon>
        <taxon>Eurotiomycetes</taxon>
        <taxon>Eurotiomycetidae</taxon>
        <taxon>Eurotiales</taxon>
        <taxon>Aspergillaceae</taxon>
        <taxon>Aspergillus</taxon>
        <taxon>Aspergillus subgen. Circumdati</taxon>
    </lineage>
</organism>
<dbReference type="RefSeq" id="XP_025479628.1">
    <property type="nucleotide sequence ID" value="XM_025629360.1"/>
</dbReference>
<feature type="region of interest" description="Disordered" evidence="1">
    <location>
        <begin position="181"/>
        <end position="200"/>
    </location>
</feature>
<evidence type="ECO:0000313" key="2">
    <source>
        <dbReference type="EMBL" id="PYH34150.1"/>
    </source>
</evidence>
<accession>A0A318YPZ3</accession>
<dbReference type="GeneID" id="37131816"/>
<dbReference type="Proteomes" id="UP000247647">
    <property type="component" value="Unassembled WGS sequence"/>
</dbReference>
<name>A0A318YPZ3_ASPNB</name>
<reference evidence="2" key="1">
    <citation type="submission" date="2016-12" db="EMBL/GenBank/DDBJ databases">
        <title>The genomes of Aspergillus section Nigri reveals drivers in fungal speciation.</title>
        <authorList>
            <consortium name="DOE Joint Genome Institute"/>
            <person name="Vesth T.C."/>
            <person name="Nybo J."/>
            <person name="Theobald S."/>
            <person name="Brandl J."/>
            <person name="Frisvad J.C."/>
            <person name="Nielsen K.F."/>
            <person name="Lyhne E.K."/>
            <person name="Kogle M.E."/>
            <person name="Kuo A."/>
            <person name="Riley R."/>
            <person name="Clum A."/>
            <person name="Nolan M."/>
            <person name="Lipzen A."/>
            <person name="Salamov A."/>
            <person name="Henrissat B."/>
            <person name="Wiebenga A."/>
            <person name="De Vries R.P."/>
            <person name="Grigoriev I.V."/>
            <person name="Mortensen U.H."/>
            <person name="Andersen M.R."/>
            <person name="Baker S.E."/>
        </authorList>
    </citation>
    <scope>NUCLEOTIDE SEQUENCE [LARGE SCALE GENOMIC DNA]</scope>
    <source>
        <strain evidence="2">CBS 115656</strain>
    </source>
</reference>
<protein>
    <submittedName>
        <fullName evidence="2">Uncharacterized protein</fullName>
    </submittedName>
</protein>
<dbReference type="EMBL" id="KZ821460">
    <property type="protein sequence ID" value="PYH34150.1"/>
    <property type="molecule type" value="Genomic_DNA"/>
</dbReference>
<evidence type="ECO:0000256" key="1">
    <source>
        <dbReference type="SAM" id="MobiDB-lite"/>
    </source>
</evidence>
<dbReference type="AlphaFoldDB" id="A0A318YPZ3"/>
<sequence>MKLTKIHDSEISIVMSVVILPSRHDIRTEYIASCSMSNAVLREAEDGGRVDPSASSCWESWDNPESKNVRWSPPAAAEGSRRCRRSQRGERLLTRLMHPCRPAGRVGALRDEAESLEHPFESLELPQGINHGRVIVFWGPIGGRWKNDHHAEQLIGHPELHRCPQAKWHLHDFSPLLHHRDGERARPAADSMRSDDVYRG</sequence>
<dbReference type="OrthoDB" id="10659836at2759"/>